<evidence type="ECO:0000256" key="5">
    <source>
        <dbReference type="ARBA" id="ARBA00022842"/>
    </source>
</evidence>
<sequence length="424" mass="47088">MGLVLEEFLSGFSILALVLYFFRLLEKAISMATSFGFTPFPPPSPSSWAAQVIVKQLGATLASKRQIPEELYVPKDNEEIDSVMREQTICDALEKASVRENSPKNDVSDSLEMVKRTSGHRAEHMKLRKRPSRLVVPEYAPAMEFRRESRKIENIEFEIEGMDYCMASKKGKKESMEDRYRVITDIAGDPRQAFFAVIDGHGGHAAAEYVAENLGKNIVEALGKLAKSDDHGVEQAICEGYSITDRNFLDQGVGSGACAASVLMKDGELHVANVGDCRAVLSRNGLATRLTNDHHPNREDERSRIEGSGGYVEFRYGAWRVQGFLAVSRAIGDLHLKQWITSEPEISKVQLTPDCQFLIVASDGLWNKVDEQEAVDVVIRDRVSADSCKKLVDMSCARGNKDDITVVVINLQNFEANGRNARAQ</sequence>
<evidence type="ECO:0000256" key="7">
    <source>
        <dbReference type="SAM" id="MobiDB-lite"/>
    </source>
</evidence>
<dbReference type="Proteomes" id="UP001279734">
    <property type="component" value="Unassembled WGS sequence"/>
</dbReference>
<dbReference type="FunFam" id="3.60.40.10:FF:000079">
    <property type="entry name" value="Probable protein phosphatase 2C 74"/>
    <property type="match status" value="1"/>
</dbReference>
<dbReference type="PANTHER" id="PTHR47992">
    <property type="entry name" value="PROTEIN PHOSPHATASE"/>
    <property type="match status" value="1"/>
</dbReference>
<reference evidence="9" key="1">
    <citation type="submission" date="2023-05" db="EMBL/GenBank/DDBJ databases">
        <title>Nepenthes gracilis genome sequencing.</title>
        <authorList>
            <person name="Fukushima K."/>
        </authorList>
    </citation>
    <scope>NUCLEOTIDE SEQUENCE</scope>
    <source>
        <strain evidence="9">SING2019-196</strain>
    </source>
</reference>
<evidence type="ECO:0000313" key="10">
    <source>
        <dbReference type="Proteomes" id="UP001279734"/>
    </source>
</evidence>
<feature type="domain" description="PPM-type phosphatase" evidence="8">
    <location>
        <begin position="163"/>
        <end position="411"/>
    </location>
</feature>
<evidence type="ECO:0000313" key="9">
    <source>
        <dbReference type="EMBL" id="GMH17357.1"/>
    </source>
</evidence>
<protein>
    <recommendedName>
        <fullName evidence="8">PPM-type phosphatase domain-containing protein</fullName>
    </recommendedName>
</protein>
<comment type="caution">
    <text evidence="9">The sequence shown here is derived from an EMBL/GenBank/DDBJ whole genome shotgun (WGS) entry which is preliminary data.</text>
</comment>
<dbReference type="Pfam" id="PF00481">
    <property type="entry name" value="PP2C"/>
    <property type="match status" value="1"/>
</dbReference>
<evidence type="ECO:0000256" key="6">
    <source>
        <dbReference type="ARBA" id="ARBA00023211"/>
    </source>
</evidence>
<evidence type="ECO:0000256" key="4">
    <source>
        <dbReference type="ARBA" id="ARBA00022801"/>
    </source>
</evidence>
<dbReference type="SMART" id="SM00332">
    <property type="entry name" value="PP2Cc"/>
    <property type="match status" value="1"/>
</dbReference>
<accession>A0AAD3SVD9</accession>
<proteinExistence type="predicted"/>
<evidence type="ECO:0000256" key="1">
    <source>
        <dbReference type="ARBA" id="ARBA00001936"/>
    </source>
</evidence>
<dbReference type="SUPFAM" id="SSF81606">
    <property type="entry name" value="PP2C-like"/>
    <property type="match status" value="1"/>
</dbReference>
<dbReference type="CDD" id="cd00143">
    <property type="entry name" value="PP2Cc"/>
    <property type="match status" value="1"/>
</dbReference>
<evidence type="ECO:0000256" key="2">
    <source>
        <dbReference type="ARBA" id="ARBA00001946"/>
    </source>
</evidence>
<organism evidence="9 10">
    <name type="scientific">Nepenthes gracilis</name>
    <name type="common">Slender pitcher plant</name>
    <dbReference type="NCBI Taxonomy" id="150966"/>
    <lineage>
        <taxon>Eukaryota</taxon>
        <taxon>Viridiplantae</taxon>
        <taxon>Streptophyta</taxon>
        <taxon>Embryophyta</taxon>
        <taxon>Tracheophyta</taxon>
        <taxon>Spermatophyta</taxon>
        <taxon>Magnoliopsida</taxon>
        <taxon>eudicotyledons</taxon>
        <taxon>Gunneridae</taxon>
        <taxon>Pentapetalae</taxon>
        <taxon>Caryophyllales</taxon>
        <taxon>Nepenthaceae</taxon>
        <taxon>Nepenthes</taxon>
    </lineage>
</organism>
<dbReference type="InterPro" id="IPR001932">
    <property type="entry name" value="PPM-type_phosphatase-like_dom"/>
</dbReference>
<dbReference type="SMART" id="SM00331">
    <property type="entry name" value="PP2C_SIG"/>
    <property type="match status" value="1"/>
</dbReference>
<dbReference type="Gene3D" id="3.60.40.10">
    <property type="entry name" value="PPM-type phosphatase domain"/>
    <property type="match status" value="1"/>
</dbReference>
<dbReference type="InterPro" id="IPR036457">
    <property type="entry name" value="PPM-type-like_dom_sf"/>
</dbReference>
<comment type="cofactor">
    <cofactor evidence="1">
        <name>Mn(2+)</name>
        <dbReference type="ChEBI" id="CHEBI:29035"/>
    </cofactor>
</comment>
<feature type="compositionally biased region" description="Basic and acidic residues" evidence="7">
    <location>
        <begin position="101"/>
        <end position="125"/>
    </location>
</feature>
<gene>
    <name evidence="9" type="ORF">Nepgr_019198</name>
</gene>
<keyword evidence="5" id="KW-0460">Magnesium</keyword>
<dbReference type="EMBL" id="BSYO01000017">
    <property type="protein sequence ID" value="GMH17357.1"/>
    <property type="molecule type" value="Genomic_DNA"/>
</dbReference>
<evidence type="ECO:0000256" key="3">
    <source>
        <dbReference type="ARBA" id="ARBA00022723"/>
    </source>
</evidence>
<dbReference type="GO" id="GO:0046872">
    <property type="term" value="F:metal ion binding"/>
    <property type="evidence" value="ECO:0007669"/>
    <property type="project" value="UniProtKB-KW"/>
</dbReference>
<name>A0AAD3SVD9_NEPGR</name>
<dbReference type="AlphaFoldDB" id="A0AAD3SVD9"/>
<keyword evidence="6" id="KW-0464">Manganese</keyword>
<keyword evidence="3" id="KW-0479">Metal-binding</keyword>
<comment type="cofactor">
    <cofactor evidence="2">
        <name>Mg(2+)</name>
        <dbReference type="ChEBI" id="CHEBI:18420"/>
    </cofactor>
</comment>
<feature type="region of interest" description="Disordered" evidence="7">
    <location>
        <begin position="101"/>
        <end position="127"/>
    </location>
</feature>
<keyword evidence="10" id="KW-1185">Reference proteome</keyword>
<dbReference type="GO" id="GO:0004722">
    <property type="term" value="F:protein serine/threonine phosphatase activity"/>
    <property type="evidence" value="ECO:0007669"/>
    <property type="project" value="InterPro"/>
</dbReference>
<evidence type="ECO:0000259" key="8">
    <source>
        <dbReference type="PROSITE" id="PS51746"/>
    </source>
</evidence>
<dbReference type="InterPro" id="IPR015655">
    <property type="entry name" value="PP2C"/>
</dbReference>
<keyword evidence="4" id="KW-0378">Hydrolase</keyword>
<dbReference type="PROSITE" id="PS51746">
    <property type="entry name" value="PPM_2"/>
    <property type="match status" value="1"/>
</dbReference>